<feature type="chain" id="PRO_5042968062" description="Purple acid phosphatase" evidence="12">
    <location>
        <begin position="24"/>
        <end position="326"/>
    </location>
</feature>
<dbReference type="InterPro" id="IPR024927">
    <property type="entry name" value="Acid_PPase"/>
</dbReference>
<evidence type="ECO:0000256" key="8">
    <source>
        <dbReference type="ARBA" id="ARBA00022833"/>
    </source>
</evidence>
<evidence type="ECO:0000256" key="6">
    <source>
        <dbReference type="ARBA" id="ARBA00022729"/>
    </source>
</evidence>
<dbReference type="PANTHER" id="PTHR10161">
    <property type="entry name" value="TARTRATE-RESISTANT ACID PHOSPHATASE TYPE 5"/>
    <property type="match status" value="1"/>
</dbReference>
<sequence>MAFSPPLHLAAFSCICFMLPVLAKLPRFQRQPKYDGSLSYLVIGDWGRQGQYNQSLVATQMGMIGEKLDIDFVISTGDNFYDDGIKGVNDPTFLESFSNIYTAKSLQKQWYSILGNHDYRGDALAELSPFLKKIDSRWFCMRSFILNTGIADFFFIDTTPFINHYFIDFEHTYDWRGVSPRKIYLNNLLKNFEKALKESTARWKIVVGHHPIKSISHHGDTPELIKHLVPILKENDVDMYINGHDHCLQHISSKDSPLLYITSGAGSKAWRGDIKECNHDVVKFFYDGQGFMSIQMTETDTEFAFYNVDGENIHRWRLTKPLHSST</sequence>
<keyword evidence="10 11" id="KW-0408">Iron</keyword>
<evidence type="ECO:0000256" key="11">
    <source>
        <dbReference type="PIRSR" id="PIRSR000898-1"/>
    </source>
</evidence>
<dbReference type="Proteomes" id="UP001372338">
    <property type="component" value="Unassembled WGS sequence"/>
</dbReference>
<evidence type="ECO:0000256" key="10">
    <source>
        <dbReference type="PIRNR" id="PIRNR000898"/>
    </source>
</evidence>
<evidence type="ECO:0000313" key="14">
    <source>
        <dbReference type="EMBL" id="KAK7273980.1"/>
    </source>
</evidence>
<protein>
    <recommendedName>
        <fullName evidence="10">Purple acid phosphatase</fullName>
        <ecNumber evidence="10">3.1.3.2</ecNumber>
    </recommendedName>
</protein>
<keyword evidence="15" id="KW-1185">Reference proteome</keyword>
<dbReference type="AlphaFoldDB" id="A0AAN9FEB8"/>
<evidence type="ECO:0000256" key="1">
    <source>
        <dbReference type="ARBA" id="ARBA00000032"/>
    </source>
</evidence>
<feature type="binding site" evidence="11">
    <location>
        <position position="246"/>
    </location>
    <ligand>
        <name>Fe cation</name>
        <dbReference type="ChEBI" id="CHEBI:24875"/>
        <label>1</label>
    </ligand>
</feature>
<comment type="caution">
    <text evidence="14">The sequence shown here is derived from an EMBL/GenBank/DDBJ whole genome shotgun (WGS) entry which is preliminary data.</text>
</comment>
<feature type="binding site" evidence="11">
    <location>
        <position position="81"/>
    </location>
    <ligand>
        <name>Fe cation</name>
        <dbReference type="ChEBI" id="CHEBI:24875"/>
        <label>1</label>
    </ligand>
</feature>
<dbReference type="InterPro" id="IPR051558">
    <property type="entry name" value="Metallophosphoesterase_PAP"/>
</dbReference>
<keyword evidence="9" id="KW-0325">Glycoprotein</keyword>
<dbReference type="InterPro" id="IPR029052">
    <property type="entry name" value="Metallo-depent_PP-like"/>
</dbReference>
<dbReference type="InterPro" id="IPR004843">
    <property type="entry name" value="Calcineurin-like_PHP"/>
</dbReference>
<comment type="similarity">
    <text evidence="3">Belongs to the metallophosphoesterase superfamily. Purple acid phosphatase family.</text>
</comment>
<dbReference type="Gene3D" id="3.60.21.10">
    <property type="match status" value="1"/>
</dbReference>
<dbReference type="GO" id="GO:0005576">
    <property type="term" value="C:extracellular region"/>
    <property type="evidence" value="ECO:0007669"/>
    <property type="project" value="UniProtKB-SubCell"/>
</dbReference>
<evidence type="ECO:0000256" key="7">
    <source>
        <dbReference type="ARBA" id="ARBA00022801"/>
    </source>
</evidence>
<dbReference type="GO" id="GO:0003993">
    <property type="term" value="F:acid phosphatase activity"/>
    <property type="evidence" value="ECO:0007669"/>
    <property type="project" value="UniProtKB-UniRule"/>
</dbReference>
<evidence type="ECO:0000256" key="12">
    <source>
        <dbReference type="SAM" id="SignalP"/>
    </source>
</evidence>
<comment type="catalytic activity">
    <reaction evidence="1 10">
        <text>a phosphate monoester + H2O = an alcohol + phosphate</text>
        <dbReference type="Rhea" id="RHEA:15017"/>
        <dbReference type="ChEBI" id="CHEBI:15377"/>
        <dbReference type="ChEBI" id="CHEBI:30879"/>
        <dbReference type="ChEBI" id="CHEBI:43474"/>
        <dbReference type="ChEBI" id="CHEBI:67140"/>
        <dbReference type="EC" id="3.1.3.2"/>
    </reaction>
</comment>
<dbReference type="EC" id="3.1.3.2" evidence="10"/>
<dbReference type="EMBL" id="JAYWIO010000003">
    <property type="protein sequence ID" value="KAK7273980.1"/>
    <property type="molecule type" value="Genomic_DNA"/>
</dbReference>
<evidence type="ECO:0000259" key="13">
    <source>
        <dbReference type="Pfam" id="PF00149"/>
    </source>
</evidence>
<accession>A0AAN9FEB8</accession>
<keyword evidence="8" id="KW-0862">Zinc</keyword>
<comment type="cofactor">
    <cofactor evidence="11">
        <name>Fe cation</name>
        <dbReference type="ChEBI" id="CHEBI:24875"/>
    </cofactor>
    <text evidence="11">Binds 2 iron ions per subunit.</text>
</comment>
<feature type="binding site" evidence="11">
    <location>
        <position position="244"/>
    </location>
    <ligand>
        <name>Fe cation</name>
        <dbReference type="ChEBI" id="CHEBI:24875"/>
        <label>2</label>
    </ligand>
</feature>
<feature type="binding site" evidence="11">
    <location>
        <position position="45"/>
    </location>
    <ligand>
        <name>Fe cation</name>
        <dbReference type="ChEBI" id="CHEBI:24875"/>
        <label>1</label>
    </ligand>
</feature>
<organism evidence="14 15">
    <name type="scientific">Crotalaria pallida</name>
    <name type="common">Smooth rattlebox</name>
    <name type="synonym">Crotalaria striata</name>
    <dbReference type="NCBI Taxonomy" id="3830"/>
    <lineage>
        <taxon>Eukaryota</taxon>
        <taxon>Viridiplantae</taxon>
        <taxon>Streptophyta</taxon>
        <taxon>Embryophyta</taxon>
        <taxon>Tracheophyta</taxon>
        <taxon>Spermatophyta</taxon>
        <taxon>Magnoliopsida</taxon>
        <taxon>eudicotyledons</taxon>
        <taxon>Gunneridae</taxon>
        <taxon>Pentapetalae</taxon>
        <taxon>rosids</taxon>
        <taxon>fabids</taxon>
        <taxon>Fabales</taxon>
        <taxon>Fabaceae</taxon>
        <taxon>Papilionoideae</taxon>
        <taxon>50 kb inversion clade</taxon>
        <taxon>genistoids sensu lato</taxon>
        <taxon>core genistoids</taxon>
        <taxon>Crotalarieae</taxon>
        <taxon>Crotalaria</taxon>
    </lineage>
</organism>
<evidence type="ECO:0000256" key="9">
    <source>
        <dbReference type="ARBA" id="ARBA00023180"/>
    </source>
</evidence>
<evidence type="ECO:0000256" key="3">
    <source>
        <dbReference type="ARBA" id="ARBA00008723"/>
    </source>
</evidence>
<feature type="signal peptide" evidence="12">
    <location>
        <begin position="1"/>
        <end position="23"/>
    </location>
</feature>
<evidence type="ECO:0000256" key="4">
    <source>
        <dbReference type="ARBA" id="ARBA00022525"/>
    </source>
</evidence>
<name>A0AAN9FEB8_CROPI</name>
<dbReference type="Pfam" id="PF00149">
    <property type="entry name" value="Metallophos"/>
    <property type="match status" value="1"/>
</dbReference>
<gene>
    <name evidence="14" type="ORF">RIF29_15049</name>
</gene>
<feature type="domain" description="Calcineurin-like phosphoesterase" evidence="13">
    <location>
        <begin position="40"/>
        <end position="247"/>
    </location>
</feature>
<feature type="binding site" evidence="11">
    <location>
        <position position="209"/>
    </location>
    <ligand>
        <name>Fe cation</name>
        <dbReference type="ChEBI" id="CHEBI:24875"/>
        <label>2</label>
    </ligand>
</feature>
<dbReference type="PIRSF" id="PIRSF000898">
    <property type="entry name" value="Acid_Ptase_5"/>
    <property type="match status" value="1"/>
</dbReference>
<evidence type="ECO:0000256" key="2">
    <source>
        <dbReference type="ARBA" id="ARBA00004613"/>
    </source>
</evidence>
<keyword evidence="4" id="KW-0964">Secreted</keyword>
<keyword evidence="5 11" id="KW-0479">Metal-binding</keyword>
<dbReference type="FunFam" id="3.60.21.10:FF:000027">
    <property type="entry name" value="Purple acid phosphatase"/>
    <property type="match status" value="1"/>
</dbReference>
<keyword evidence="7 10" id="KW-0378">Hydrolase</keyword>
<evidence type="ECO:0000256" key="5">
    <source>
        <dbReference type="ARBA" id="ARBA00022723"/>
    </source>
</evidence>
<feature type="binding site" evidence="11">
    <location>
        <position position="78"/>
    </location>
    <ligand>
        <name>Fe cation</name>
        <dbReference type="ChEBI" id="CHEBI:24875"/>
        <label>1</label>
    </ligand>
</feature>
<dbReference type="GO" id="GO:0046872">
    <property type="term" value="F:metal ion binding"/>
    <property type="evidence" value="ECO:0007669"/>
    <property type="project" value="UniProtKB-KW"/>
</dbReference>
<feature type="binding site" evidence="11">
    <location>
        <position position="116"/>
    </location>
    <ligand>
        <name>Fe cation</name>
        <dbReference type="ChEBI" id="CHEBI:24875"/>
        <label>2</label>
    </ligand>
</feature>
<dbReference type="CDD" id="cd07378">
    <property type="entry name" value="MPP_ACP5"/>
    <property type="match status" value="1"/>
</dbReference>
<dbReference type="PANTHER" id="PTHR10161:SF44">
    <property type="entry name" value="PURPLE ACID PHOSPHATASE"/>
    <property type="match status" value="1"/>
</dbReference>
<keyword evidence="6 12" id="KW-0732">Signal</keyword>
<evidence type="ECO:0000313" key="15">
    <source>
        <dbReference type="Proteomes" id="UP001372338"/>
    </source>
</evidence>
<comment type="subcellular location">
    <subcellularLocation>
        <location evidence="2">Secreted</location>
    </subcellularLocation>
</comment>
<reference evidence="14 15" key="1">
    <citation type="submission" date="2024-01" db="EMBL/GenBank/DDBJ databases">
        <title>The genomes of 5 underutilized Papilionoideae crops provide insights into root nodulation and disease resistanc.</title>
        <authorList>
            <person name="Yuan L."/>
        </authorList>
    </citation>
    <scope>NUCLEOTIDE SEQUENCE [LARGE SCALE GENOMIC DNA]</scope>
    <source>
        <strain evidence="14">ZHUSHIDOU_FW_LH</strain>
        <tissue evidence="14">Leaf</tissue>
    </source>
</reference>
<dbReference type="SUPFAM" id="SSF56300">
    <property type="entry name" value="Metallo-dependent phosphatases"/>
    <property type="match status" value="1"/>
</dbReference>
<proteinExistence type="inferred from homology"/>
<feature type="binding site" evidence="11">
    <location>
        <position position="78"/>
    </location>
    <ligand>
        <name>Fe cation</name>
        <dbReference type="ChEBI" id="CHEBI:24875"/>
        <label>2</label>
    </ligand>
</feature>